<reference evidence="2" key="1">
    <citation type="submission" date="2023-01" db="EMBL/GenBank/DDBJ databases">
        <title>Colletotrichum chrysophilum M932 genome sequence.</title>
        <authorList>
            <person name="Baroncelli R."/>
        </authorList>
    </citation>
    <scope>NUCLEOTIDE SEQUENCE</scope>
    <source>
        <strain evidence="2">M932</strain>
    </source>
</reference>
<organism evidence="2 3">
    <name type="scientific">Colletotrichum chrysophilum</name>
    <dbReference type="NCBI Taxonomy" id="1836956"/>
    <lineage>
        <taxon>Eukaryota</taxon>
        <taxon>Fungi</taxon>
        <taxon>Dikarya</taxon>
        <taxon>Ascomycota</taxon>
        <taxon>Pezizomycotina</taxon>
        <taxon>Sordariomycetes</taxon>
        <taxon>Hypocreomycetidae</taxon>
        <taxon>Glomerellales</taxon>
        <taxon>Glomerellaceae</taxon>
        <taxon>Colletotrichum</taxon>
        <taxon>Colletotrichum gloeosporioides species complex</taxon>
    </lineage>
</organism>
<dbReference type="Proteomes" id="UP001243330">
    <property type="component" value="Unassembled WGS sequence"/>
</dbReference>
<evidence type="ECO:0000313" key="3">
    <source>
        <dbReference type="Proteomes" id="UP001243330"/>
    </source>
</evidence>
<proteinExistence type="predicted"/>
<evidence type="ECO:0000313" key="2">
    <source>
        <dbReference type="EMBL" id="KAK1856121.1"/>
    </source>
</evidence>
<feature type="compositionally biased region" description="Low complexity" evidence="1">
    <location>
        <begin position="220"/>
        <end position="230"/>
    </location>
</feature>
<accession>A0AAD9AWY8</accession>
<keyword evidence="3" id="KW-1185">Reference proteome</keyword>
<evidence type="ECO:0000256" key="1">
    <source>
        <dbReference type="SAM" id="MobiDB-lite"/>
    </source>
</evidence>
<sequence>MHVPAGWDTSSEFTAFAADEWLCSAVLCCGSVSRVRMLRSLGKGKGGRNTTTTTSDFSLQSFDCLQCQTPSCVLFHHPCHLVSAPPAQPTDRETDRPFSVVRDLPGYSAADRKCEFASPWSSHFTAASTGRTGVGRVQAQHGHASAPPDMHASFPLHREWGYARLVKLWLFEKVDAGVVPACEPVGLPPTSLLSFPLHNSLAHPSSHDMQRPPSLSPKSQALQQRQQQQQYSWAAPPDPVHAPSSTPPSMTTMDNSATV</sequence>
<dbReference type="EMBL" id="JAQOWY010000012">
    <property type="protein sequence ID" value="KAK1856121.1"/>
    <property type="molecule type" value="Genomic_DNA"/>
</dbReference>
<comment type="caution">
    <text evidence="2">The sequence shown here is derived from an EMBL/GenBank/DDBJ whole genome shotgun (WGS) entry which is preliminary data.</text>
</comment>
<dbReference type="AlphaFoldDB" id="A0AAD9AWY8"/>
<feature type="compositionally biased region" description="Polar residues" evidence="1">
    <location>
        <begin position="243"/>
        <end position="259"/>
    </location>
</feature>
<feature type="region of interest" description="Disordered" evidence="1">
    <location>
        <begin position="198"/>
        <end position="259"/>
    </location>
</feature>
<protein>
    <submittedName>
        <fullName evidence="2">Uncharacterized protein</fullName>
    </submittedName>
</protein>
<name>A0AAD9AWY8_9PEZI</name>
<gene>
    <name evidence="2" type="ORF">CCHR01_01186</name>
</gene>